<feature type="transmembrane region" description="Helical" evidence="1">
    <location>
        <begin position="12"/>
        <end position="34"/>
    </location>
</feature>
<evidence type="ECO:0000313" key="3">
    <source>
        <dbReference type="Proteomes" id="UP000076842"/>
    </source>
</evidence>
<organism evidence="2 3">
    <name type="scientific">Calocera cornea HHB12733</name>
    <dbReference type="NCBI Taxonomy" id="1353952"/>
    <lineage>
        <taxon>Eukaryota</taxon>
        <taxon>Fungi</taxon>
        <taxon>Dikarya</taxon>
        <taxon>Basidiomycota</taxon>
        <taxon>Agaricomycotina</taxon>
        <taxon>Dacrymycetes</taxon>
        <taxon>Dacrymycetales</taxon>
        <taxon>Dacrymycetaceae</taxon>
        <taxon>Calocera</taxon>
    </lineage>
</organism>
<protein>
    <recommendedName>
        <fullName evidence="4">Family A G protein-coupled receptor-like protein</fullName>
    </recommendedName>
</protein>
<dbReference type="Proteomes" id="UP000076842">
    <property type="component" value="Unassembled WGS sequence"/>
</dbReference>
<evidence type="ECO:0000313" key="2">
    <source>
        <dbReference type="EMBL" id="KZT60390.1"/>
    </source>
</evidence>
<evidence type="ECO:0008006" key="4">
    <source>
        <dbReference type="Google" id="ProtNLM"/>
    </source>
</evidence>
<accession>A0A165ICF4</accession>
<dbReference type="AlphaFoldDB" id="A0A165ICF4"/>
<name>A0A165ICF4_9BASI</name>
<sequence>MTLPVDTAVLAGLFASSILYGMFVVLLVACLYVLLYQQKTKQPNYLLIVASYTMLIVNTIILGLSFSRVLDAFIQVRDAPGGPSGYLGILSQWKEVARTSFCSFYIFVADLTLIYRCWIVWSRSFLIIALPIAIHVAYTVMSCLLNINMAHLPQDANVFDPEVRTWIIAALSISLGQNVIVTGLIVFKILSVNYRATGKRLGSLKSTVVTIVESGAIYSITVFVYLMTYACSSNSQYTMIDILNPIIGITYSLLVVRVAMRQSASSPEKALEMSDHHGQRAPPPVAIEVQSTGVAELSDSVSDFEATK</sequence>
<keyword evidence="1" id="KW-1133">Transmembrane helix</keyword>
<feature type="transmembrane region" description="Helical" evidence="1">
    <location>
        <begin position="125"/>
        <end position="147"/>
    </location>
</feature>
<feature type="transmembrane region" description="Helical" evidence="1">
    <location>
        <begin position="167"/>
        <end position="187"/>
    </location>
</feature>
<feature type="transmembrane region" description="Helical" evidence="1">
    <location>
        <begin position="242"/>
        <end position="260"/>
    </location>
</feature>
<dbReference type="OrthoDB" id="3346544at2759"/>
<keyword evidence="1" id="KW-0812">Transmembrane</keyword>
<gene>
    <name evidence="2" type="ORF">CALCODRAFT_117333</name>
</gene>
<proteinExistence type="predicted"/>
<keyword evidence="3" id="KW-1185">Reference proteome</keyword>
<reference evidence="2 3" key="1">
    <citation type="journal article" date="2016" name="Mol. Biol. Evol.">
        <title>Comparative Genomics of Early-Diverging Mushroom-Forming Fungi Provides Insights into the Origins of Lignocellulose Decay Capabilities.</title>
        <authorList>
            <person name="Nagy L.G."/>
            <person name="Riley R."/>
            <person name="Tritt A."/>
            <person name="Adam C."/>
            <person name="Daum C."/>
            <person name="Floudas D."/>
            <person name="Sun H."/>
            <person name="Yadav J.S."/>
            <person name="Pangilinan J."/>
            <person name="Larsson K.H."/>
            <person name="Matsuura K."/>
            <person name="Barry K."/>
            <person name="Labutti K."/>
            <person name="Kuo R."/>
            <person name="Ohm R.A."/>
            <person name="Bhattacharya S.S."/>
            <person name="Shirouzu T."/>
            <person name="Yoshinaga Y."/>
            <person name="Martin F.M."/>
            <person name="Grigoriev I.V."/>
            <person name="Hibbett D.S."/>
        </authorList>
    </citation>
    <scope>NUCLEOTIDE SEQUENCE [LARGE SCALE GENOMIC DNA]</scope>
    <source>
        <strain evidence="2 3">HHB12733</strain>
    </source>
</reference>
<dbReference type="EMBL" id="KV423931">
    <property type="protein sequence ID" value="KZT60390.1"/>
    <property type="molecule type" value="Genomic_DNA"/>
</dbReference>
<evidence type="ECO:0000256" key="1">
    <source>
        <dbReference type="SAM" id="Phobius"/>
    </source>
</evidence>
<keyword evidence="1" id="KW-0472">Membrane</keyword>
<feature type="transmembrane region" description="Helical" evidence="1">
    <location>
        <begin position="46"/>
        <end position="66"/>
    </location>
</feature>
<dbReference type="STRING" id="1353952.A0A165ICF4"/>
<feature type="transmembrane region" description="Helical" evidence="1">
    <location>
        <begin position="208"/>
        <end position="230"/>
    </location>
</feature>
<dbReference type="InParanoid" id="A0A165ICF4"/>